<organism evidence="4 5">
    <name type="scientific">Ectocarpus siliculosus</name>
    <name type="common">Brown alga</name>
    <name type="synonym">Conferva siliculosa</name>
    <dbReference type="NCBI Taxonomy" id="2880"/>
    <lineage>
        <taxon>Eukaryota</taxon>
        <taxon>Sar</taxon>
        <taxon>Stramenopiles</taxon>
        <taxon>Ochrophyta</taxon>
        <taxon>PX clade</taxon>
        <taxon>Phaeophyceae</taxon>
        <taxon>Ectocarpales</taxon>
        <taxon>Ectocarpaceae</taxon>
        <taxon>Ectocarpus</taxon>
    </lineage>
</organism>
<gene>
    <name evidence="4" type="ORF">Esi_0003_0187</name>
</gene>
<keyword evidence="5" id="KW-1185">Reference proteome</keyword>
<dbReference type="EMBL" id="FN649727">
    <property type="protein sequence ID" value="CBJ25542.1"/>
    <property type="molecule type" value="Genomic_DNA"/>
</dbReference>
<feature type="region of interest" description="Disordered" evidence="2">
    <location>
        <begin position="454"/>
        <end position="476"/>
    </location>
</feature>
<feature type="domain" description="EF-hand" evidence="3">
    <location>
        <begin position="65"/>
        <end position="92"/>
    </location>
</feature>
<dbReference type="SUPFAM" id="SSF47473">
    <property type="entry name" value="EF-hand"/>
    <property type="match status" value="1"/>
</dbReference>
<dbReference type="Gene3D" id="1.10.238.10">
    <property type="entry name" value="EF-hand"/>
    <property type="match status" value="1"/>
</dbReference>
<evidence type="ECO:0000313" key="4">
    <source>
        <dbReference type="EMBL" id="CBJ25542.1"/>
    </source>
</evidence>
<reference evidence="4 5" key="1">
    <citation type="journal article" date="2010" name="Nature">
        <title>The Ectocarpus genome and the independent evolution of multicellularity in brown algae.</title>
        <authorList>
            <person name="Cock J.M."/>
            <person name="Sterck L."/>
            <person name="Rouze P."/>
            <person name="Scornet D."/>
            <person name="Allen A.E."/>
            <person name="Amoutzias G."/>
            <person name="Anthouard V."/>
            <person name="Artiguenave F."/>
            <person name="Aury J.M."/>
            <person name="Badger J.H."/>
            <person name="Beszteri B."/>
            <person name="Billiau K."/>
            <person name="Bonnet E."/>
            <person name="Bothwell J.H."/>
            <person name="Bowler C."/>
            <person name="Boyen C."/>
            <person name="Brownlee C."/>
            <person name="Carrano C.J."/>
            <person name="Charrier B."/>
            <person name="Cho G.Y."/>
            <person name="Coelho S.M."/>
            <person name="Collen J."/>
            <person name="Corre E."/>
            <person name="Da Silva C."/>
            <person name="Delage L."/>
            <person name="Delaroque N."/>
            <person name="Dittami S.M."/>
            <person name="Doulbeau S."/>
            <person name="Elias M."/>
            <person name="Farnham G."/>
            <person name="Gachon C.M."/>
            <person name="Gschloessl B."/>
            <person name="Heesch S."/>
            <person name="Jabbari K."/>
            <person name="Jubin C."/>
            <person name="Kawai H."/>
            <person name="Kimura K."/>
            <person name="Kloareg B."/>
            <person name="Kupper F.C."/>
            <person name="Lang D."/>
            <person name="Le Bail A."/>
            <person name="Leblanc C."/>
            <person name="Lerouge P."/>
            <person name="Lohr M."/>
            <person name="Lopez P.J."/>
            <person name="Martens C."/>
            <person name="Maumus F."/>
            <person name="Michel G."/>
            <person name="Miranda-Saavedra D."/>
            <person name="Morales J."/>
            <person name="Moreau H."/>
            <person name="Motomura T."/>
            <person name="Nagasato C."/>
            <person name="Napoli C.A."/>
            <person name="Nelson D.R."/>
            <person name="Nyvall-Collen P."/>
            <person name="Peters A.F."/>
            <person name="Pommier C."/>
            <person name="Potin P."/>
            <person name="Poulain J."/>
            <person name="Quesneville H."/>
            <person name="Read B."/>
            <person name="Rensing S.A."/>
            <person name="Ritter A."/>
            <person name="Rousvoal S."/>
            <person name="Samanta M."/>
            <person name="Samson G."/>
            <person name="Schroeder D.C."/>
            <person name="Segurens B."/>
            <person name="Strittmatter M."/>
            <person name="Tonon T."/>
            <person name="Tregear J.W."/>
            <person name="Valentin K."/>
            <person name="von Dassow P."/>
            <person name="Yamagishi T."/>
            <person name="Van de Peer Y."/>
            <person name="Wincker P."/>
        </authorList>
    </citation>
    <scope>NUCLEOTIDE SEQUENCE [LARGE SCALE GENOMIC DNA]</scope>
    <source>
        <strain evidence="5">Ec32 / CCAP1310/4</strain>
    </source>
</reference>
<dbReference type="InterPro" id="IPR011992">
    <property type="entry name" value="EF-hand-dom_pair"/>
</dbReference>
<evidence type="ECO:0000259" key="3">
    <source>
        <dbReference type="PROSITE" id="PS50222"/>
    </source>
</evidence>
<proteinExistence type="predicted"/>
<protein>
    <recommendedName>
        <fullName evidence="3">EF-hand domain-containing protein</fullName>
    </recommendedName>
</protein>
<dbReference type="PROSITE" id="PS00018">
    <property type="entry name" value="EF_HAND_1"/>
    <property type="match status" value="2"/>
</dbReference>
<dbReference type="InParanoid" id="D7FW22"/>
<evidence type="ECO:0000256" key="1">
    <source>
        <dbReference type="ARBA" id="ARBA00022837"/>
    </source>
</evidence>
<accession>D7FW22</accession>
<dbReference type="InterPro" id="IPR002048">
    <property type="entry name" value="EF_hand_dom"/>
</dbReference>
<feature type="compositionally biased region" description="Low complexity" evidence="2">
    <location>
        <begin position="295"/>
        <end position="322"/>
    </location>
</feature>
<evidence type="ECO:0000256" key="2">
    <source>
        <dbReference type="SAM" id="MobiDB-lite"/>
    </source>
</evidence>
<dbReference type="InterPro" id="IPR018247">
    <property type="entry name" value="EF_Hand_1_Ca_BS"/>
</dbReference>
<name>D7FW22_ECTSI</name>
<dbReference type="PROSITE" id="PS50222">
    <property type="entry name" value="EF_HAND_2"/>
    <property type="match status" value="1"/>
</dbReference>
<dbReference type="GO" id="GO:0005509">
    <property type="term" value="F:calcium ion binding"/>
    <property type="evidence" value="ECO:0007669"/>
    <property type="project" value="InterPro"/>
</dbReference>
<dbReference type="OrthoDB" id="191686at2759"/>
<feature type="region of interest" description="Disordered" evidence="2">
    <location>
        <begin position="295"/>
        <end position="366"/>
    </location>
</feature>
<dbReference type="AlphaFoldDB" id="D7FW22"/>
<dbReference type="STRING" id="2880.D7FW22"/>
<dbReference type="EMBL" id="FN648486">
    <property type="protein sequence ID" value="CBJ25542.1"/>
    <property type="molecule type" value="Genomic_DNA"/>
</dbReference>
<sequence length="476" mass="50547">MNETGNGTVTLWEFREYFNLPDDRSTTRLFRCFDEDRDNRIGFLELVVGMWTYCCNCNASVVCLCFDLLDMDHNGKIGADEFNFMIVDVFGPEWEKNDEAKAVHTWFHERDDALLGFPEMDMDAWSAFVSANPQIQAPAVHTRLVLQKKVLGVGFWTHCLPKNMTIFLGRTATVEQILSAHVSPNILEELAQDRRLELDHDDSTQFNLRVIRRTGPFPRRRKYRDMAGKKLRAKAAAAVGAVAADNVKKFATLTVREAFERVTVPAGKDATWEDPKPPSTLQALMASLTAIVERAPPGGAPAAGSSASPSLSRSPASRSPTSSKKRKNNKKGAPPDALALLKNRPGIDGAPLGSPAVAPSSPTGSAVDADPAIANAFYGLKPLPEAVAPVSPSAAAGSGRDRAKTAARTAKKGVSPAASSPEGSRAVGGGKITLSRTGKELVGAGEVGCVGVPGGEGGTGTLSARLLGGANGVRSG</sequence>
<evidence type="ECO:0000313" key="5">
    <source>
        <dbReference type="Proteomes" id="UP000002630"/>
    </source>
</evidence>
<dbReference type="Proteomes" id="UP000002630">
    <property type="component" value="Linkage Group LG02"/>
</dbReference>
<keyword evidence="1" id="KW-0106">Calcium</keyword>
<dbReference type="Pfam" id="PF13833">
    <property type="entry name" value="EF-hand_8"/>
    <property type="match status" value="2"/>
</dbReference>
<feature type="region of interest" description="Disordered" evidence="2">
    <location>
        <begin position="390"/>
        <end position="431"/>
    </location>
</feature>